<keyword evidence="2" id="KW-1185">Reference proteome</keyword>
<reference evidence="1" key="1">
    <citation type="submission" date="2023-11" db="EMBL/GenBank/DDBJ databases">
        <authorList>
            <person name="Poullet M."/>
        </authorList>
    </citation>
    <scope>NUCLEOTIDE SEQUENCE</scope>
    <source>
        <strain evidence="1">E1834</strain>
    </source>
</reference>
<gene>
    <name evidence="1" type="ORF">MENTE1834_LOCUS34917</name>
</gene>
<evidence type="ECO:0000313" key="2">
    <source>
        <dbReference type="Proteomes" id="UP001497535"/>
    </source>
</evidence>
<comment type="caution">
    <text evidence="1">The sequence shown here is derived from an EMBL/GenBank/DDBJ whole genome shotgun (WGS) entry which is preliminary data.</text>
</comment>
<protein>
    <submittedName>
        <fullName evidence="1">Uncharacterized protein</fullName>
    </submittedName>
</protein>
<organism evidence="1 2">
    <name type="scientific">Meloidogyne enterolobii</name>
    <name type="common">Root-knot nematode worm</name>
    <name type="synonym">Meloidogyne mayaguensis</name>
    <dbReference type="NCBI Taxonomy" id="390850"/>
    <lineage>
        <taxon>Eukaryota</taxon>
        <taxon>Metazoa</taxon>
        <taxon>Ecdysozoa</taxon>
        <taxon>Nematoda</taxon>
        <taxon>Chromadorea</taxon>
        <taxon>Rhabditida</taxon>
        <taxon>Tylenchina</taxon>
        <taxon>Tylenchomorpha</taxon>
        <taxon>Tylenchoidea</taxon>
        <taxon>Meloidogynidae</taxon>
        <taxon>Meloidogyninae</taxon>
        <taxon>Meloidogyne</taxon>
    </lineage>
</organism>
<sequence length="174" mass="19885">MALTFLSINSNLLLLQQRINSLETTCENLSSILLGKQYLTETSSNKDYTNKFAKEFNEIKEELRKLKNRFGNHFFNSFVVNIAQNNVTTSFENSPSTKSPPTLLVNSSTQSSFLTKSEHPTISSSSFWRSYLLMCLIGLFTSFAILLYMNSRDGVDFRWSFGPQLHYQNGRPPI</sequence>
<evidence type="ECO:0000313" key="1">
    <source>
        <dbReference type="EMBL" id="CAK5087355.1"/>
    </source>
</evidence>
<accession>A0ACB1AB99</accession>
<name>A0ACB1AB99_MELEN</name>
<dbReference type="EMBL" id="CAVMJV010000064">
    <property type="protein sequence ID" value="CAK5087355.1"/>
    <property type="molecule type" value="Genomic_DNA"/>
</dbReference>
<dbReference type="Proteomes" id="UP001497535">
    <property type="component" value="Unassembled WGS sequence"/>
</dbReference>
<proteinExistence type="predicted"/>